<gene>
    <name evidence="1" type="ORF">EZS27_034507</name>
</gene>
<dbReference type="InterPro" id="IPR012334">
    <property type="entry name" value="Pectin_lyas_fold"/>
</dbReference>
<feature type="non-terminal residue" evidence="1">
    <location>
        <position position="1"/>
    </location>
</feature>
<name>A0A5J4Q1V4_9ZZZZ</name>
<comment type="caution">
    <text evidence="1">The sequence shown here is derived from an EMBL/GenBank/DDBJ whole genome shotgun (WGS) entry which is preliminary data.</text>
</comment>
<protein>
    <submittedName>
        <fullName evidence="1">Uncharacterized protein</fullName>
    </submittedName>
</protein>
<dbReference type="AlphaFoldDB" id="A0A5J4Q1V4"/>
<dbReference type="Gene3D" id="2.160.20.10">
    <property type="entry name" value="Single-stranded right-handed beta-helix, Pectin lyase-like"/>
    <property type="match status" value="1"/>
</dbReference>
<proteinExistence type="predicted"/>
<organism evidence="1">
    <name type="scientific">termite gut metagenome</name>
    <dbReference type="NCBI Taxonomy" id="433724"/>
    <lineage>
        <taxon>unclassified sequences</taxon>
        <taxon>metagenomes</taxon>
        <taxon>organismal metagenomes</taxon>
    </lineage>
</organism>
<accession>A0A5J4Q1V4</accession>
<reference evidence="1" key="1">
    <citation type="submission" date="2019-03" db="EMBL/GenBank/DDBJ databases">
        <title>Single cell metagenomics reveals metabolic interactions within the superorganism composed of flagellate Streblomastix strix and complex community of Bacteroidetes bacteria on its surface.</title>
        <authorList>
            <person name="Treitli S.C."/>
            <person name="Kolisko M."/>
            <person name="Husnik F."/>
            <person name="Keeling P."/>
            <person name="Hampl V."/>
        </authorList>
    </citation>
    <scope>NUCLEOTIDE SEQUENCE</scope>
    <source>
        <strain evidence="1">STM</strain>
    </source>
</reference>
<sequence length="136" mass="15594">DMNDLPYAQRRSHTKFHLAMHVNSNLYYNDVKPYANEKNNVVSLFDVHPVVEKRGNEFILKLNFDNSINNIKSTPVNTAMLGATYYSNGFYENPNGAPLSIDKDFLSNNRSLTDPKVGPFEQIRTGAQEIVIWKRK</sequence>
<evidence type="ECO:0000313" key="1">
    <source>
        <dbReference type="EMBL" id="KAA6314961.1"/>
    </source>
</evidence>
<dbReference type="EMBL" id="SNRY01005435">
    <property type="protein sequence ID" value="KAA6314961.1"/>
    <property type="molecule type" value="Genomic_DNA"/>
</dbReference>